<keyword evidence="3" id="KW-0949">S-adenosyl-L-methionine</keyword>
<dbReference type="Pfam" id="PF01596">
    <property type="entry name" value="Methyltransf_3"/>
    <property type="match status" value="1"/>
</dbReference>
<name>A0A261UDG3_9BORD</name>
<dbReference type="PROSITE" id="PS51682">
    <property type="entry name" value="SAM_OMT_I"/>
    <property type="match status" value="1"/>
</dbReference>
<comment type="caution">
    <text evidence="4">The sequence shown here is derived from an EMBL/GenBank/DDBJ whole genome shotgun (WGS) entry which is preliminary data.</text>
</comment>
<evidence type="ECO:0000313" key="5">
    <source>
        <dbReference type="Proteomes" id="UP000215767"/>
    </source>
</evidence>
<dbReference type="GO" id="GO:0008171">
    <property type="term" value="F:O-methyltransferase activity"/>
    <property type="evidence" value="ECO:0007669"/>
    <property type="project" value="InterPro"/>
</dbReference>
<dbReference type="SUPFAM" id="SSF53335">
    <property type="entry name" value="S-adenosyl-L-methionine-dependent methyltransferases"/>
    <property type="match status" value="1"/>
</dbReference>
<sequence length="223" mass="24254">MNAETWNALDSFLEDVLFLRDARLDAALARAEQAGLPPHGVALNQGRMLQIFARMVRARRILEIGTLGGYSAICMADALPEGGKLVSLERDARYARVARENIRAAGLERMVDVVVGDAATTLDRMVAEEAAPFDLIFIDADKKDNPRYLAAALRLARDGTVIVGDNIIRGGRLHAEDAQDDPDVRGARTFLADMARDLRLTCTALQTVGSKGWDGFSLAIVSM</sequence>
<dbReference type="GO" id="GO:0032259">
    <property type="term" value="P:methylation"/>
    <property type="evidence" value="ECO:0007669"/>
    <property type="project" value="UniProtKB-KW"/>
</dbReference>
<protein>
    <submittedName>
        <fullName evidence="4">Methyltransferase</fullName>
    </submittedName>
</protein>
<evidence type="ECO:0000256" key="3">
    <source>
        <dbReference type="ARBA" id="ARBA00022691"/>
    </source>
</evidence>
<dbReference type="Proteomes" id="UP000215767">
    <property type="component" value="Unassembled WGS sequence"/>
</dbReference>
<dbReference type="PANTHER" id="PTHR10509">
    <property type="entry name" value="O-METHYLTRANSFERASE-RELATED"/>
    <property type="match status" value="1"/>
</dbReference>
<dbReference type="GO" id="GO:0008757">
    <property type="term" value="F:S-adenosylmethionine-dependent methyltransferase activity"/>
    <property type="evidence" value="ECO:0007669"/>
    <property type="project" value="TreeGrafter"/>
</dbReference>
<keyword evidence="1 4" id="KW-0489">Methyltransferase</keyword>
<dbReference type="EMBL" id="NEVS01000004">
    <property type="protein sequence ID" value="OZI59472.1"/>
    <property type="molecule type" value="Genomic_DNA"/>
</dbReference>
<organism evidence="4 5">
    <name type="scientific">Bordetella genomosp. 11</name>
    <dbReference type="NCBI Taxonomy" id="1416808"/>
    <lineage>
        <taxon>Bacteria</taxon>
        <taxon>Pseudomonadati</taxon>
        <taxon>Pseudomonadota</taxon>
        <taxon>Betaproteobacteria</taxon>
        <taxon>Burkholderiales</taxon>
        <taxon>Alcaligenaceae</taxon>
        <taxon>Bordetella</taxon>
    </lineage>
</organism>
<dbReference type="AlphaFoldDB" id="A0A261UDG3"/>
<evidence type="ECO:0000313" key="4">
    <source>
        <dbReference type="EMBL" id="OZI59472.1"/>
    </source>
</evidence>
<accession>A0A261UDG3</accession>
<dbReference type="PANTHER" id="PTHR10509:SF14">
    <property type="entry name" value="CAFFEOYL-COA O-METHYLTRANSFERASE 3-RELATED"/>
    <property type="match status" value="1"/>
</dbReference>
<dbReference type="InterPro" id="IPR002935">
    <property type="entry name" value="SAM_O-MeTrfase"/>
</dbReference>
<keyword evidence="2 4" id="KW-0808">Transferase</keyword>
<evidence type="ECO:0000256" key="1">
    <source>
        <dbReference type="ARBA" id="ARBA00022603"/>
    </source>
</evidence>
<proteinExistence type="predicted"/>
<reference evidence="5" key="1">
    <citation type="submission" date="2017-05" db="EMBL/GenBank/DDBJ databases">
        <title>Complete and WGS of Bordetella genogroups.</title>
        <authorList>
            <person name="Spilker T."/>
            <person name="Lipuma J."/>
        </authorList>
    </citation>
    <scope>NUCLEOTIDE SEQUENCE [LARGE SCALE GENOMIC DNA]</scope>
    <source>
        <strain evidence="5">AU8856</strain>
    </source>
</reference>
<gene>
    <name evidence="4" type="ORF">CAL28_07955</name>
</gene>
<dbReference type="OrthoDB" id="9799672at2"/>
<dbReference type="InterPro" id="IPR029063">
    <property type="entry name" value="SAM-dependent_MTases_sf"/>
</dbReference>
<dbReference type="RefSeq" id="WP_094840906.1">
    <property type="nucleotide sequence ID" value="NZ_NEVS01000004.1"/>
</dbReference>
<dbReference type="Gene3D" id="3.40.50.150">
    <property type="entry name" value="Vaccinia Virus protein VP39"/>
    <property type="match status" value="1"/>
</dbReference>
<evidence type="ECO:0000256" key="2">
    <source>
        <dbReference type="ARBA" id="ARBA00022679"/>
    </source>
</evidence>
<keyword evidence="5" id="KW-1185">Reference proteome</keyword>
<dbReference type="InterPro" id="IPR050362">
    <property type="entry name" value="Cation-dep_OMT"/>
</dbReference>